<dbReference type="AlphaFoldDB" id="A0ABD2QJX8"/>
<organism evidence="1 2">
    <name type="scientific">Cichlidogyrus casuarinus</name>
    <dbReference type="NCBI Taxonomy" id="1844966"/>
    <lineage>
        <taxon>Eukaryota</taxon>
        <taxon>Metazoa</taxon>
        <taxon>Spiralia</taxon>
        <taxon>Lophotrochozoa</taxon>
        <taxon>Platyhelminthes</taxon>
        <taxon>Monogenea</taxon>
        <taxon>Monopisthocotylea</taxon>
        <taxon>Dactylogyridea</taxon>
        <taxon>Ancyrocephalidae</taxon>
        <taxon>Cichlidogyrus</taxon>
    </lineage>
</organism>
<accession>A0ABD2QJX8</accession>
<evidence type="ECO:0000313" key="2">
    <source>
        <dbReference type="Proteomes" id="UP001626550"/>
    </source>
</evidence>
<gene>
    <name evidence="1" type="ORF">Ciccas_001469</name>
</gene>
<sequence length="75" mass="8661">MFVGTWAKFLALHNLEWSSTIWQSVYVQCNFRLANVSLLLLLLQSLKDSLHIWAMQAPPHRQHSQQDKTQAEPAS</sequence>
<comment type="caution">
    <text evidence="1">The sequence shown here is derived from an EMBL/GenBank/DDBJ whole genome shotgun (WGS) entry which is preliminary data.</text>
</comment>
<protein>
    <submittedName>
        <fullName evidence="1">Uncharacterized protein</fullName>
    </submittedName>
</protein>
<keyword evidence="2" id="KW-1185">Reference proteome</keyword>
<dbReference type="Proteomes" id="UP001626550">
    <property type="component" value="Unassembled WGS sequence"/>
</dbReference>
<proteinExistence type="predicted"/>
<evidence type="ECO:0000313" key="1">
    <source>
        <dbReference type="EMBL" id="KAL3319855.1"/>
    </source>
</evidence>
<name>A0ABD2QJX8_9PLAT</name>
<dbReference type="EMBL" id="JBJKFK010000096">
    <property type="protein sequence ID" value="KAL3319855.1"/>
    <property type="molecule type" value="Genomic_DNA"/>
</dbReference>
<reference evidence="1 2" key="1">
    <citation type="submission" date="2024-11" db="EMBL/GenBank/DDBJ databases">
        <title>Adaptive evolution of stress response genes in parasites aligns with host niche diversity.</title>
        <authorList>
            <person name="Hahn C."/>
            <person name="Resl P."/>
        </authorList>
    </citation>
    <scope>NUCLEOTIDE SEQUENCE [LARGE SCALE GENOMIC DNA]</scope>
    <source>
        <strain evidence="1">EGGRZ-B1_66</strain>
        <tissue evidence="1">Body</tissue>
    </source>
</reference>